<feature type="non-terminal residue" evidence="1">
    <location>
        <position position="1"/>
    </location>
</feature>
<proteinExistence type="predicted"/>
<reference evidence="2" key="2">
    <citation type="submission" date="2015-01" db="EMBL/GenBank/DDBJ databases">
        <title>Evolutionary Origins and Diversification of the Mycorrhizal Mutualists.</title>
        <authorList>
            <consortium name="DOE Joint Genome Institute"/>
            <consortium name="Mycorrhizal Genomics Consortium"/>
            <person name="Kohler A."/>
            <person name="Kuo A."/>
            <person name="Nagy L.G."/>
            <person name="Floudas D."/>
            <person name="Copeland A."/>
            <person name="Barry K.W."/>
            <person name="Cichocki N."/>
            <person name="Veneault-Fourrey C."/>
            <person name="LaButti K."/>
            <person name="Lindquist E.A."/>
            <person name="Lipzen A."/>
            <person name="Lundell T."/>
            <person name="Morin E."/>
            <person name="Murat C."/>
            <person name="Riley R."/>
            <person name="Ohm R."/>
            <person name="Sun H."/>
            <person name="Tunlid A."/>
            <person name="Henrissat B."/>
            <person name="Grigoriev I.V."/>
            <person name="Hibbett D.S."/>
            <person name="Martin F."/>
        </authorList>
    </citation>
    <scope>NUCLEOTIDE SEQUENCE [LARGE SCALE GENOMIC DNA]</scope>
    <source>
        <strain evidence="2">441</strain>
    </source>
</reference>
<evidence type="ECO:0000313" key="1">
    <source>
        <dbReference type="EMBL" id="KIK15823.1"/>
    </source>
</evidence>
<dbReference type="EMBL" id="KN833876">
    <property type="protein sequence ID" value="KIK15823.1"/>
    <property type="molecule type" value="Genomic_DNA"/>
</dbReference>
<accession>A0A0C9Z7G6</accession>
<keyword evidence="2" id="KW-1185">Reference proteome</keyword>
<name>A0A0C9Z7G6_9AGAM</name>
<sequence length="315" mass="36126">ELAELCAIMFIDSNNYWLTSDGGYRKGIGMWHHLYDVKPPCTISEPPMNPAKADFSMAMKNLHVLMQKIGSPGYEKGKGFLFYDNSSPTPTRFKIRHCLFEVCSGTEHIRHHQPAQLSILFLTEHATYYHLQDSEDFLPQNFQLTREETCDELFELQKTHRMVPLQACGEDGYILSPTAYRSHLENAVVELQFNLWHWPITPRSGSTGKDSFTADIVQIHVLVLPPPLVSNSPMKRKIAAYVDLESSASAHKKERQRFCQHAHFYPLCLVLRVQHVILMCTHKICTLHHVQYNVFYATCNIASKVQRPPQAAFPE</sequence>
<dbReference type="Proteomes" id="UP000054018">
    <property type="component" value="Unassembled WGS sequence"/>
</dbReference>
<gene>
    <name evidence="1" type="ORF">PISMIDRAFT_114544</name>
</gene>
<dbReference type="HOGENOM" id="CLU_046434_1_0_1"/>
<protein>
    <submittedName>
        <fullName evidence="1">Uncharacterized protein</fullName>
    </submittedName>
</protein>
<reference evidence="1 2" key="1">
    <citation type="submission" date="2014-04" db="EMBL/GenBank/DDBJ databases">
        <authorList>
            <consortium name="DOE Joint Genome Institute"/>
            <person name="Kuo A."/>
            <person name="Kohler A."/>
            <person name="Costa M.D."/>
            <person name="Nagy L.G."/>
            <person name="Floudas D."/>
            <person name="Copeland A."/>
            <person name="Barry K.W."/>
            <person name="Cichocki N."/>
            <person name="Veneault-Fourrey C."/>
            <person name="LaButti K."/>
            <person name="Lindquist E.A."/>
            <person name="Lipzen A."/>
            <person name="Lundell T."/>
            <person name="Morin E."/>
            <person name="Murat C."/>
            <person name="Sun H."/>
            <person name="Tunlid A."/>
            <person name="Henrissat B."/>
            <person name="Grigoriev I.V."/>
            <person name="Hibbett D.S."/>
            <person name="Martin F."/>
            <person name="Nordberg H.P."/>
            <person name="Cantor M.N."/>
            <person name="Hua S.X."/>
        </authorList>
    </citation>
    <scope>NUCLEOTIDE SEQUENCE [LARGE SCALE GENOMIC DNA]</scope>
    <source>
        <strain evidence="1 2">441</strain>
    </source>
</reference>
<evidence type="ECO:0000313" key="2">
    <source>
        <dbReference type="Proteomes" id="UP000054018"/>
    </source>
</evidence>
<organism evidence="1 2">
    <name type="scientific">Pisolithus microcarpus 441</name>
    <dbReference type="NCBI Taxonomy" id="765257"/>
    <lineage>
        <taxon>Eukaryota</taxon>
        <taxon>Fungi</taxon>
        <taxon>Dikarya</taxon>
        <taxon>Basidiomycota</taxon>
        <taxon>Agaricomycotina</taxon>
        <taxon>Agaricomycetes</taxon>
        <taxon>Agaricomycetidae</taxon>
        <taxon>Boletales</taxon>
        <taxon>Sclerodermatineae</taxon>
        <taxon>Pisolithaceae</taxon>
        <taxon>Pisolithus</taxon>
    </lineage>
</organism>
<dbReference type="AlphaFoldDB" id="A0A0C9Z7G6"/>